<reference evidence="2 3" key="1">
    <citation type="submission" date="2017-03" db="EMBL/GenBank/DDBJ databases">
        <title>Genomes of endolithic fungi from Antarctica.</title>
        <authorList>
            <person name="Coleine C."/>
            <person name="Masonjones S."/>
            <person name="Stajich J.E."/>
        </authorList>
    </citation>
    <scope>NUCLEOTIDE SEQUENCE [LARGE SCALE GENOMIC DNA]</scope>
    <source>
        <strain evidence="2 3">CCFEE 6315</strain>
    </source>
</reference>
<feature type="region of interest" description="Disordered" evidence="1">
    <location>
        <begin position="15"/>
        <end position="79"/>
    </location>
</feature>
<keyword evidence="3" id="KW-1185">Reference proteome</keyword>
<organism evidence="2 3">
    <name type="scientific">Salinomyces thailandicus</name>
    <dbReference type="NCBI Taxonomy" id="706561"/>
    <lineage>
        <taxon>Eukaryota</taxon>
        <taxon>Fungi</taxon>
        <taxon>Dikarya</taxon>
        <taxon>Ascomycota</taxon>
        <taxon>Pezizomycotina</taxon>
        <taxon>Dothideomycetes</taxon>
        <taxon>Dothideomycetidae</taxon>
        <taxon>Mycosphaerellales</taxon>
        <taxon>Teratosphaeriaceae</taxon>
        <taxon>Salinomyces</taxon>
    </lineage>
</organism>
<evidence type="ECO:0000313" key="3">
    <source>
        <dbReference type="Proteomes" id="UP000308549"/>
    </source>
</evidence>
<feature type="compositionally biased region" description="Low complexity" evidence="1">
    <location>
        <begin position="62"/>
        <end position="76"/>
    </location>
</feature>
<evidence type="ECO:0000313" key="2">
    <source>
        <dbReference type="EMBL" id="TKA24863.1"/>
    </source>
</evidence>
<evidence type="ECO:0000256" key="1">
    <source>
        <dbReference type="SAM" id="MobiDB-lite"/>
    </source>
</evidence>
<comment type="caution">
    <text evidence="2">The sequence shown here is derived from an EMBL/GenBank/DDBJ whole genome shotgun (WGS) entry which is preliminary data.</text>
</comment>
<dbReference type="Proteomes" id="UP000308549">
    <property type="component" value="Unassembled WGS sequence"/>
</dbReference>
<sequence length="111" mass="11987">MPSYTATRIDYLRQPYFVNSPPSAASKRPTPTSQPSSETAPTLETSLPASIMRPTPTHQESSDSVSSLASVSSTSSRLGQALKSKYKRFSESMEFCNSGCMQHSDFDLSGG</sequence>
<gene>
    <name evidence="2" type="ORF">B0A50_06592</name>
</gene>
<dbReference type="EMBL" id="NAJL01000040">
    <property type="protein sequence ID" value="TKA24863.1"/>
    <property type="molecule type" value="Genomic_DNA"/>
</dbReference>
<proteinExistence type="predicted"/>
<accession>A0A4U0TRR0</accession>
<name>A0A4U0TRR0_9PEZI</name>
<protein>
    <submittedName>
        <fullName evidence="2">Uncharacterized protein</fullName>
    </submittedName>
</protein>
<dbReference type="AlphaFoldDB" id="A0A4U0TRR0"/>
<feature type="compositionally biased region" description="Polar residues" evidence="1">
    <location>
        <begin position="29"/>
        <end position="48"/>
    </location>
</feature>